<dbReference type="Proteomes" id="UP001172102">
    <property type="component" value="Unassembled WGS sequence"/>
</dbReference>
<evidence type="ECO:0000256" key="1">
    <source>
        <dbReference type="SAM" id="MobiDB-lite"/>
    </source>
</evidence>
<reference evidence="2" key="1">
    <citation type="submission" date="2023-06" db="EMBL/GenBank/DDBJ databases">
        <title>Genome-scale phylogeny and comparative genomics of the fungal order Sordariales.</title>
        <authorList>
            <consortium name="Lawrence Berkeley National Laboratory"/>
            <person name="Hensen N."/>
            <person name="Bonometti L."/>
            <person name="Westerberg I."/>
            <person name="Brannstrom I.O."/>
            <person name="Guillou S."/>
            <person name="Cros-Aarteil S."/>
            <person name="Calhoun S."/>
            <person name="Haridas S."/>
            <person name="Kuo A."/>
            <person name="Mondo S."/>
            <person name="Pangilinan J."/>
            <person name="Riley R."/>
            <person name="Labutti K."/>
            <person name="Andreopoulos B."/>
            <person name="Lipzen A."/>
            <person name="Chen C."/>
            <person name="Yanf M."/>
            <person name="Daum C."/>
            <person name="Ng V."/>
            <person name="Clum A."/>
            <person name="Steindorff A."/>
            <person name="Ohm R."/>
            <person name="Martin F."/>
            <person name="Silar P."/>
            <person name="Natvig D."/>
            <person name="Lalanne C."/>
            <person name="Gautier V."/>
            <person name="Ament-Velasquez S.L."/>
            <person name="Kruys A."/>
            <person name="Hutchinson M.I."/>
            <person name="Powell A.J."/>
            <person name="Barry K."/>
            <person name="Miller A.N."/>
            <person name="Grigoriev I.V."/>
            <person name="Debuchy R."/>
            <person name="Gladieux P."/>
            <person name="Thoren M.H."/>
            <person name="Johannesson H."/>
        </authorList>
    </citation>
    <scope>NUCLEOTIDE SEQUENCE</scope>
    <source>
        <strain evidence="2">SMH4607-1</strain>
    </source>
</reference>
<feature type="region of interest" description="Disordered" evidence="1">
    <location>
        <begin position="69"/>
        <end position="88"/>
    </location>
</feature>
<proteinExistence type="predicted"/>
<comment type="caution">
    <text evidence="2">The sequence shown here is derived from an EMBL/GenBank/DDBJ whole genome shotgun (WGS) entry which is preliminary data.</text>
</comment>
<keyword evidence="3" id="KW-1185">Reference proteome</keyword>
<feature type="region of interest" description="Disordered" evidence="1">
    <location>
        <begin position="1"/>
        <end position="23"/>
    </location>
</feature>
<sequence length="200" mass="21479">MPPVAEMQQAEQASGQYGRHAQQAAEVPMQNDKLVISEAPAPAPAPVNNKAPIPGLLFPFGEHKPLWCSGPAESSETSHEAGVGAAATPEPKQGVFSFNLDSTSSPQWPRLELDPSGKSSYLFLAFSSAICLLSRLPKVWPFALSLFRFAESRHTQADCAEERSSSSKNTRSILTCSRYFAICEHCLTGETNSAGLVGKT</sequence>
<accession>A0AA40DLC8</accession>
<evidence type="ECO:0000313" key="3">
    <source>
        <dbReference type="Proteomes" id="UP001172102"/>
    </source>
</evidence>
<gene>
    <name evidence="2" type="ORF">B0H67DRAFT_368996</name>
</gene>
<dbReference type="AlphaFoldDB" id="A0AA40DLC8"/>
<name>A0AA40DLC8_9PEZI</name>
<evidence type="ECO:0000313" key="2">
    <source>
        <dbReference type="EMBL" id="KAK0705037.1"/>
    </source>
</evidence>
<organism evidence="2 3">
    <name type="scientific">Lasiosphaeris hirsuta</name>
    <dbReference type="NCBI Taxonomy" id="260670"/>
    <lineage>
        <taxon>Eukaryota</taxon>
        <taxon>Fungi</taxon>
        <taxon>Dikarya</taxon>
        <taxon>Ascomycota</taxon>
        <taxon>Pezizomycotina</taxon>
        <taxon>Sordariomycetes</taxon>
        <taxon>Sordariomycetidae</taxon>
        <taxon>Sordariales</taxon>
        <taxon>Lasiosphaeriaceae</taxon>
        <taxon>Lasiosphaeris</taxon>
    </lineage>
</organism>
<protein>
    <submittedName>
        <fullName evidence="2">Uncharacterized protein</fullName>
    </submittedName>
</protein>
<dbReference type="EMBL" id="JAUKUA010000007">
    <property type="protein sequence ID" value="KAK0705037.1"/>
    <property type="molecule type" value="Genomic_DNA"/>
</dbReference>